<accession>A0A0K2UB21</accession>
<proteinExistence type="predicted"/>
<dbReference type="AlphaFoldDB" id="A0A0K2UB21"/>
<reference evidence="1" key="1">
    <citation type="submission" date="2014-05" db="EMBL/GenBank/DDBJ databases">
        <authorList>
            <person name="Chronopoulou M."/>
        </authorList>
    </citation>
    <scope>NUCLEOTIDE SEQUENCE</scope>
    <source>
        <tissue evidence="1">Whole organism</tissue>
    </source>
</reference>
<dbReference type="EMBL" id="HACA01017796">
    <property type="protein sequence ID" value="CDW35157.1"/>
    <property type="molecule type" value="Transcribed_RNA"/>
</dbReference>
<protein>
    <submittedName>
        <fullName evidence="1">Uncharacterized protein</fullName>
    </submittedName>
</protein>
<organism evidence="1">
    <name type="scientific">Lepeophtheirus salmonis</name>
    <name type="common">Salmon louse</name>
    <name type="synonym">Caligus salmonis</name>
    <dbReference type="NCBI Taxonomy" id="72036"/>
    <lineage>
        <taxon>Eukaryota</taxon>
        <taxon>Metazoa</taxon>
        <taxon>Ecdysozoa</taxon>
        <taxon>Arthropoda</taxon>
        <taxon>Crustacea</taxon>
        <taxon>Multicrustacea</taxon>
        <taxon>Hexanauplia</taxon>
        <taxon>Copepoda</taxon>
        <taxon>Siphonostomatoida</taxon>
        <taxon>Caligidae</taxon>
        <taxon>Lepeophtheirus</taxon>
    </lineage>
</organism>
<evidence type="ECO:0000313" key="1">
    <source>
        <dbReference type="EMBL" id="CDW35157.1"/>
    </source>
</evidence>
<sequence>MSFNCTSHKAVYGDEVSELGGQTQVQQNQKQKKLTTRSTFSLQYGMV</sequence>
<name>A0A0K2UB21_LEPSM</name>